<gene>
    <name evidence="2" type="ORF">EDD26_1420</name>
</gene>
<evidence type="ECO:0000313" key="3">
    <source>
        <dbReference type="Proteomes" id="UP000275456"/>
    </source>
</evidence>
<accession>A0A3N2AT01</accession>
<protein>
    <submittedName>
        <fullName evidence="2">Uncharacterized protein</fullName>
    </submittedName>
</protein>
<name>A0A3N2AT01_9MICO</name>
<dbReference type="RefSeq" id="WP_123697070.1">
    <property type="nucleotide sequence ID" value="NZ_RKHJ01000001.1"/>
</dbReference>
<keyword evidence="1" id="KW-1133">Transmembrane helix</keyword>
<sequence length="132" mass="13018">MTRSFRLPLLAVRVPLSAVGVRTLAAVSLLASAGLVALLAAAELPTGREHLASPLALALSALAIVATVPALLDGRLRFPLAGIASLCLGLVAAVTIGLGASALAIAVGWAVVVAGAATGAYHLLGAEPRDRG</sequence>
<organism evidence="2 3">
    <name type="scientific">Agrococcus jenensis</name>
    <dbReference type="NCBI Taxonomy" id="46353"/>
    <lineage>
        <taxon>Bacteria</taxon>
        <taxon>Bacillati</taxon>
        <taxon>Actinomycetota</taxon>
        <taxon>Actinomycetes</taxon>
        <taxon>Micrococcales</taxon>
        <taxon>Microbacteriaceae</taxon>
        <taxon>Agrococcus</taxon>
    </lineage>
</organism>
<keyword evidence="3" id="KW-1185">Reference proteome</keyword>
<keyword evidence="1" id="KW-0472">Membrane</keyword>
<dbReference type="AlphaFoldDB" id="A0A3N2AT01"/>
<feature type="transmembrane region" description="Helical" evidence="1">
    <location>
        <begin position="78"/>
        <end position="96"/>
    </location>
</feature>
<proteinExistence type="predicted"/>
<comment type="caution">
    <text evidence="2">The sequence shown here is derived from an EMBL/GenBank/DDBJ whole genome shotgun (WGS) entry which is preliminary data.</text>
</comment>
<evidence type="ECO:0000313" key="2">
    <source>
        <dbReference type="EMBL" id="ROR66045.1"/>
    </source>
</evidence>
<evidence type="ECO:0000256" key="1">
    <source>
        <dbReference type="SAM" id="Phobius"/>
    </source>
</evidence>
<dbReference type="EMBL" id="RKHJ01000001">
    <property type="protein sequence ID" value="ROR66045.1"/>
    <property type="molecule type" value="Genomic_DNA"/>
</dbReference>
<reference evidence="2 3" key="1">
    <citation type="submission" date="2018-11" db="EMBL/GenBank/DDBJ databases">
        <title>Sequencing the genomes of 1000 actinobacteria strains.</title>
        <authorList>
            <person name="Klenk H.-P."/>
        </authorList>
    </citation>
    <scope>NUCLEOTIDE SEQUENCE [LARGE SCALE GENOMIC DNA]</scope>
    <source>
        <strain evidence="2 3">DSM 9580</strain>
    </source>
</reference>
<feature type="transmembrane region" description="Helical" evidence="1">
    <location>
        <begin position="102"/>
        <end position="124"/>
    </location>
</feature>
<dbReference type="Proteomes" id="UP000275456">
    <property type="component" value="Unassembled WGS sequence"/>
</dbReference>
<keyword evidence="1" id="KW-0812">Transmembrane</keyword>
<feature type="transmembrane region" description="Helical" evidence="1">
    <location>
        <begin position="51"/>
        <end position="71"/>
    </location>
</feature>